<dbReference type="Proteomes" id="UP000199229">
    <property type="component" value="Unassembled WGS sequence"/>
</dbReference>
<protein>
    <submittedName>
        <fullName evidence="2">Uncharacterized protein</fullName>
    </submittedName>
</protein>
<organism evidence="2 3">
    <name type="scientific">Methylobacterium gossipiicola</name>
    <dbReference type="NCBI Taxonomy" id="582675"/>
    <lineage>
        <taxon>Bacteria</taxon>
        <taxon>Pseudomonadati</taxon>
        <taxon>Pseudomonadota</taxon>
        <taxon>Alphaproteobacteria</taxon>
        <taxon>Hyphomicrobiales</taxon>
        <taxon>Methylobacteriaceae</taxon>
        <taxon>Methylobacterium</taxon>
    </lineage>
</organism>
<feature type="chain" id="PRO_5011624079" evidence="1">
    <location>
        <begin position="24"/>
        <end position="58"/>
    </location>
</feature>
<reference evidence="3" key="1">
    <citation type="submission" date="2016-10" db="EMBL/GenBank/DDBJ databases">
        <authorList>
            <person name="Varghese N."/>
            <person name="Submissions S."/>
        </authorList>
    </citation>
    <scope>NUCLEOTIDE SEQUENCE [LARGE SCALE GENOMIC DNA]</scope>
    <source>
        <strain evidence="3">Gh-105</strain>
    </source>
</reference>
<evidence type="ECO:0000313" key="3">
    <source>
        <dbReference type="Proteomes" id="UP000199229"/>
    </source>
</evidence>
<keyword evidence="3" id="KW-1185">Reference proteome</keyword>
<evidence type="ECO:0000313" key="2">
    <source>
        <dbReference type="EMBL" id="SFG99487.1"/>
    </source>
</evidence>
<proteinExistence type="predicted"/>
<gene>
    <name evidence="2" type="ORF">SAMN05192565_12238</name>
</gene>
<sequence>MTAFLIVSVAAAAAVNVSLVAFVADRLTPKTGTPADTTGRSVIVNDNLVGAASLKHAA</sequence>
<name>A0A1I2WFP3_9HYPH</name>
<feature type="signal peptide" evidence="1">
    <location>
        <begin position="1"/>
        <end position="23"/>
    </location>
</feature>
<evidence type="ECO:0000256" key="1">
    <source>
        <dbReference type="SAM" id="SignalP"/>
    </source>
</evidence>
<dbReference type="EMBL" id="FOPM01000022">
    <property type="protein sequence ID" value="SFG99487.1"/>
    <property type="molecule type" value="Genomic_DNA"/>
</dbReference>
<dbReference type="AlphaFoldDB" id="A0A1I2WFP3"/>
<accession>A0A1I2WFP3</accession>
<dbReference type="RefSeq" id="WP_177232440.1">
    <property type="nucleotide sequence ID" value="NZ_FOPM01000022.1"/>
</dbReference>
<keyword evidence="1" id="KW-0732">Signal</keyword>